<organism evidence="2 3">
    <name type="scientific">Gossypium arboreum</name>
    <name type="common">Tree cotton</name>
    <name type="synonym">Gossypium nanking</name>
    <dbReference type="NCBI Taxonomy" id="29729"/>
    <lineage>
        <taxon>Eukaryota</taxon>
        <taxon>Viridiplantae</taxon>
        <taxon>Streptophyta</taxon>
        <taxon>Embryophyta</taxon>
        <taxon>Tracheophyta</taxon>
        <taxon>Spermatophyta</taxon>
        <taxon>Magnoliopsida</taxon>
        <taxon>eudicotyledons</taxon>
        <taxon>Gunneridae</taxon>
        <taxon>Pentapetalae</taxon>
        <taxon>rosids</taxon>
        <taxon>malvids</taxon>
        <taxon>Malvales</taxon>
        <taxon>Malvaceae</taxon>
        <taxon>Malvoideae</taxon>
        <taxon>Gossypium</taxon>
    </lineage>
</organism>
<dbReference type="Proteomes" id="UP001358586">
    <property type="component" value="Chromosome 6"/>
</dbReference>
<gene>
    <name evidence="2" type="ORF">PVK06_020745</name>
</gene>
<evidence type="ECO:0000313" key="2">
    <source>
        <dbReference type="EMBL" id="KAK5825870.1"/>
    </source>
</evidence>
<dbReference type="EMBL" id="JARKNE010000006">
    <property type="protein sequence ID" value="KAK5825870.1"/>
    <property type="molecule type" value="Genomic_DNA"/>
</dbReference>
<protein>
    <recommendedName>
        <fullName evidence="1">DUF4283 domain-containing protein</fullName>
    </recommendedName>
</protein>
<feature type="domain" description="DUF4283" evidence="1">
    <location>
        <begin position="39"/>
        <end position="111"/>
    </location>
</feature>
<evidence type="ECO:0000313" key="3">
    <source>
        <dbReference type="Proteomes" id="UP001358586"/>
    </source>
</evidence>
<accession>A0ABR0PNV4</accession>
<dbReference type="InterPro" id="IPR025558">
    <property type="entry name" value="DUF4283"/>
</dbReference>
<sequence>MATVNTVDEDLANLNIMDEEEEPLMVMGVDDDAEYCYALCLVGRVLTDSVVYFSALKNTLADLQRPLRGVLIMELEDKQILFRLYSEIDLQRVVDRMPWFFNRHLIIFHRLVRAKNQIQFPFGKWCSGCKSTICQLVSSLMGWPVKLGTSLEDFCIMTHHW</sequence>
<name>A0ABR0PNV4_GOSAR</name>
<evidence type="ECO:0000259" key="1">
    <source>
        <dbReference type="Pfam" id="PF14111"/>
    </source>
</evidence>
<keyword evidence="3" id="KW-1185">Reference proteome</keyword>
<dbReference type="Pfam" id="PF14111">
    <property type="entry name" value="DUF4283"/>
    <property type="match status" value="1"/>
</dbReference>
<reference evidence="2 3" key="1">
    <citation type="submission" date="2023-03" db="EMBL/GenBank/DDBJ databases">
        <title>WGS of Gossypium arboreum.</title>
        <authorList>
            <person name="Yu D."/>
        </authorList>
    </citation>
    <scope>NUCLEOTIDE SEQUENCE [LARGE SCALE GENOMIC DNA]</scope>
    <source>
        <tissue evidence="2">Leaf</tissue>
    </source>
</reference>
<comment type="caution">
    <text evidence="2">The sequence shown here is derived from an EMBL/GenBank/DDBJ whole genome shotgun (WGS) entry which is preliminary data.</text>
</comment>
<proteinExistence type="predicted"/>